<dbReference type="EMBL" id="GALX01006640">
    <property type="protein sequence ID" value="JAB61826.1"/>
    <property type="molecule type" value="Transcribed_RNA"/>
</dbReference>
<feature type="non-terminal residue" evidence="1">
    <location>
        <position position="217"/>
    </location>
</feature>
<feature type="non-terminal residue" evidence="1">
    <location>
        <position position="1"/>
    </location>
</feature>
<reference evidence="1" key="1">
    <citation type="submission" date="2013-07" db="EMBL/GenBank/DDBJ databases">
        <title>Midgut Transcriptome Profiling of Anoplphora glabripennis, a Lignocellulose Degrading, Wood-Boring Cerambycid.</title>
        <authorList>
            <person name="Scully E.D."/>
            <person name="Hoover K."/>
            <person name="Carlson J.E."/>
            <person name="Tien M."/>
            <person name="Geib S.M."/>
        </authorList>
    </citation>
    <scope>NUCLEOTIDE SEQUENCE</scope>
</reference>
<proteinExistence type="predicted"/>
<accession>V5I7D2</accession>
<organism evidence="1">
    <name type="scientific">Anoplophora glabripennis</name>
    <name type="common">Asian longhorn beetle</name>
    <name type="synonym">Anoplophora nobilis</name>
    <dbReference type="NCBI Taxonomy" id="217634"/>
    <lineage>
        <taxon>Eukaryota</taxon>
        <taxon>Metazoa</taxon>
        <taxon>Ecdysozoa</taxon>
        <taxon>Arthropoda</taxon>
        <taxon>Hexapoda</taxon>
        <taxon>Insecta</taxon>
        <taxon>Pterygota</taxon>
        <taxon>Neoptera</taxon>
        <taxon>Endopterygota</taxon>
        <taxon>Coleoptera</taxon>
        <taxon>Polyphaga</taxon>
        <taxon>Cucujiformia</taxon>
        <taxon>Chrysomeloidea</taxon>
        <taxon>Cerambycidae</taxon>
        <taxon>Lamiinae</taxon>
        <taxon>Lamiini</taxon>
        <taxon>Anoplophora</taxon>
    </lineage>
</organism>
<name>V5I7D2_ANOGL</name>
<dbReference type="OrthoDB" id="6763937at2759"/>
<protein>
    <submittedName>
        <fullName evidence="1">Uncharacterized protein</fullName>
    </submittedName>
</protein>
<sequence>FIKYMLDSDLFLKDEIDNYHDVRPVVKEKVILESTEEKIDEKKKPKTNIEESRDVPVLSEEIIKYMIASDSFLKDEIEKYHDVRPVIKDKAEQVQKLAKKDEEHGKGLFAIFKKKGDENDIEPKVEREESKGILSETVLQNMQETDSFLKDEINKYHDVRPIIQQGDVVEKDAGKGLFGIFKKKPSEEKEIEPIIKKSSEKPMLLSENVVKNIIESD</sequence>
<evidence type="ECO:0000313" key="1">
    <source>
        <dbReference type="EMBL" id="JAB61826.1"/>
    </source>
</evidence>
<dbReference type="AlphaFoldDB" id="V5I7D2"/>